<evidence type="ECO:0000313" key="3">
    <source>
        <dbReference type="Proteomes" id="UP000053201"/>
    </source>
</evidence>
<dbReference type="GeneID" id="27689784"/>
<gene>
    <name evidence="2" type="ORF">SPPG_06490</name>
</gene>
<evidence type="ECO:0000256" key="1">
    <source>
        <dbReference type="SAM" id="MobiDB-lite"/>
    </source>
</evidence>
<dbReference type="InParanoid" id="A0A0L0HBJ2"/>
<evidence type="ECO:0000313" key="2">
    <source>
        <dbReference type="EMBL" id="KNC98078.1"/>
    </source>
</evidence>
<feature type="compositionally biased region" description="Polar residues" evidence="1">
    <location>
        <begin position="153"/>
        <end position="164"/>
    </location>
</feature>
<dbReference type="AlphaFoldDB" id="A0A0L0HBJ2"/>
<organism evidence="2 3">
    <name type="scientific">Spizellomyces punctatus (strain DAOM BR117)</name>
    <dbReference type="NCBI Taxonomy" id="645134"/>
    <lineage>
        <taxon>Eukaryota</taxon>
        <taxon>Fungi</taxon>
        <taxon>Fungi incertae sedis</taxon>
        <taxon>Chytridiomycota</taxon>
        <taxon>Chytridiomycota incertae sedis</taxon>
        <taxon>Chytridiomycetes</taxon>
        <taxon>Spizellomycetales</taxon>
        <taxon>Spizellomycetaceae</taxon>
        <taxon>Spizellomyces</taxon>
    </lineage>
</organism>
<sequence length="369" mass="39973">MDSSLHACHSSVEDSSRSDLNNNDNKQPESFPDMAAIHQSTVLEQQRVSPDEITVGMQLSKSSTPRSSITTQNLITTHPSASISTIDTPPPRPPTARGTRTRPATALRFSLRPYASEAFNGFQAKDVPPLKNGSRPGTGAALRGGRKSKIHENPSTTSRNSLSSKAPKFQVPHPTPTPIAIPLPPLRIRKGNLGLSNRNTSAIGRYEDRLKALGLTRAGTEALGWGNRVLALPGEGGRGTERIGGLGEAVSSTTLVAPPAQTPRPHPTAHSSFPHSMAEVLHLLPRHPRETPPAFLSLPTSTPLNEPATRHGSNTSYKQDTSVCVRPVAGTHFWASDSERFDRTPFWKLEKQRRLHAHETVKRGHSVVI</sequence>
<feature type="region of interest" description="Disordered" evidence="1">
    <location>
        <begin position="1"/>
        <end position="103"/>
    </location>
</feature>
<dbReference type="RefSeq" id="XP_016606118.1">
    <property type="nucleotide sequence ID" value="XM_016754689.1"/>
</dbReference>
<keyword evidence="3" id="KW-1185">Reference proteome</keyword>
<proteinExistence type="predicted"/>
<feature type="region of interest" description="Disordered" evidence="1">
    <location>
        <begin position="288"/>
        <end position="318"/>
    </location>
</feature>
<dbReference type="EMBL" id="KQ257461">
    <property type="protein sequence ID" value="KNC98078.1"/>
    <property type="molecule type" value="Genomic_DNA"/>
</dbReference>
<dbReference type="VEuPathDB" id="FungiDB:SPPG_06490"/>
<feature type="compositionally biased region" description="Polar residues" evidence="1">
    <location>
        <begin position="57"/>
        <end position="87"/>
    </location>
</feature>
<dbReference type="Proteomes" id="UP000053201">
    <property type="component" value="Unassembled WGS sequence"/>
</dbReference>
<feature type="region of interest" description="Disordered" evidence="1">
    <location>
        <begin position="124"/>
        <end position="181"/>
    </location>
</feature>
<name>A0A0L0HBJ2_SPIPD</name>
<dbReference type="OrthoDB" id="2118274at2759"/>
<accession>A0A0L0HBJ2</accession>
<feature type="compositionally biased region" description="Polar residues" evidence="1">
    <location>
        <begin position="38"/>
        <end position="48"/>
    </location>
</feature>
<reference evidence="2 3" key="1">
    <citation type="submission" date="2009-08" db="EMBL/GenBank/DDBJ databases">
        <title>The Genome Sequence of Spizellomyces punctatus strain DAOM BR117.</title>
        <authorList>
            <consortium name="The Broad Institute Genome Sequencing Platform"/>
            <person name="Russ C."/>
            <person name="Cuomo C."/>
            <person name="Shea T."/>
            <person name="Young S.K."/>
            <person name="Zeng Q."/>
            <person name="Koehrsen M."/>
            <person name="Haas B."/>
            <person name="Borodovsky M."/>
            <person name="Guigo R."/>
            <person name="Alvarado L."/>
            <person name="Berlin A."/>
            <person name="Bochicchio J."/>
            <person name="Borenstein D."/>
            <person name="Chapman S."/>
            <person name="Chen Z."/>
            <person name="Engels R."/>
            <person name="Freedman E."/>
            <person name="Gellesch M."/>
            <person name="Goldberg J."/>
            <person name="Griggs A."/>
            <person name="Gujja S."/>
            <person name="Heiman D."/>
            <person name="Hepburn T."/>
            <person name="Howarth C."/>
            <person name="Jen D."/>
            <person name="Larson L."/>
            <person name="Lewis B."/>
            <person name="Mehta T."/>
            <person name="Park D."/>
            <person name="Pearson M."/>
            <person name="Roberts A."/>
            <person name="Saif S."/>
            <person name="Shenoy N."/>
            <person name="Sisk P."/>
            <person name="Stolte C."/>
            <person name="Sykes S."/>
            <person name="Thomson T."/>
            <person name="Walk T."/>
            <person name="White J."/>
            <person name="Yandava C."/>
            <person name="Burger G."/>
            <person name="Gray M.W."/>
            <person name="Holland P.W.H."/>
            <person name="King N."/>
            <person name="Lang F.B.F."/>
            <person name="Roger A.J."/>
            <person name="Ruiz-Trillo I."/>
            <person name="Lander E."/>
            <person name="Nusbaum C."/>
        </authorList>
    </citation>
    <scope>NUCLEOTIDE SEQUENCE [LARGE SCALE GENOMIC DNA]</scope>
    <source>
        <strain evidence="2 3">DAOM BR117</strain>
    </source>
</reference>
<protein>
    <submittedName>
        <fullName evidence="2">Uncharacterized protein</fullName>
    </submittedName>
</protein>